<proteinExistence type="predicted"/>
<feature type="binding site" evidence="2">
    <location>
        <position position="178"/>
    </location>
    <ligand>
        <name>substrate</name>
    </ligand>
</feature>
<dbReference type="EMBL" id="DOGS01000225">
    <property type="protein sequence ID" value="HBQ49416.1"/>
    <property type="molecule type" value="Genomic_DNA"/>
</dbReference>
<evidence type="ECO:0000256" key="4">
    <source>
        <dbReference type="SAM" id="SignalP"/>
    </source>
</evidence>
<keyword evidence="3" id="KW-0479">Metal-binding</keyword>
<dbReference type="InterPro" id="IPR018389">
    <property type="entry name" value="DctP_fam"/>
</dbReference>
<dbReference type="GO" id="GO:0031317">
    <property type="term" value="C:tripartite ATP-independent periplasmic transporter complex"/>
    <property type="evidence" value="ECO:0007669"/>
    <property type="project" value="InterPro"/>
</dbReference>
<gene>
    <name evidence="5" type="ORF">DD728_11150</name>
</gene>
<dbReference type="Gene3D" id="3.40.190.10">
    <property type="entry name" value="Periplasmic binding protein-like II"/>
    <property type="match status" value="1"/>
</dbReference>
<dbReference type="Proteomes" id="UP000263957">
    <property type="component" value="Unassembled WGS sequence"/>
</dbReference>
<dbReference type="GO" id="GO:0046872">
    <property type="term" value="F:metal ion binding"/>
    <property type="evidence" value="ECO:0007669"/>
    <property type="project" value="UniProtKB-KW"/>
</dbReference>
<dbReference type="GO" id="GO:0055085">
    <property type="term" value="P:transmembrane transport"/>
    <property type="evidence" value="ECO:0007669"/>
    <property type="project" value="InterPro"/>
</dbReference>
<dbReference type="Pfam" id="PF03480">
    <property type="entry name" value="DctP"/>
    <property type="match status" value="1"/>
</dbReference>
<feature type="binding site" evidence="3">
    <location>
        <position position="215"/>
    </location>
    <ligand>
        <name>substrate</name>
    </ligand>
</feature>
<dbReference type="PANTHER" id="PTHR33376">
    <property type="match status" value="1"/>
</dbReference>
<protein>
    <submittedName>
        <fullName evidence="5">ABC transporter substrate-binding protein</fullName>
    </submittedName>
</protein>
<feature type="binding site" evidence="3">
    <location>
        <position position="241"/>
    </location>
    <ligand>
        <name>substrate</name>
    </ligand>
</feature>
<comment type="caution">
    <text evidence="5">The sequence shown here is derived from an EMBL/GenBank/DDBJ whole genome shotgun (WGS) entry which is preliminary data.</text>
</comment>
<dbReference type="Gene3D" id="3.40.190.170">
    <property type="entry name" value="Bacterial extracellular solute-binding protein, family 7"/>
    <property type="match status" value="1"/>
</dbReference>
<name>A0A356W975_9PROT</name>
<evidence type="ECO:0000313" key="5">
    <source>
        <dbReference type="EMBL" id="HBQ49416.1"/>
    </source>
</evidence>
<reference evidence="5 6" key="1">
    <citation type="journal article" date="2018" name="Nat. Biotechnol.">
        <title>A standardized bacterial taxonomy based on genome phylogeny substantially revises the tree of life.</title>
        <authorList>
            <person name="Parks D.H."/>
            <person name="Chuvochina M."/>
            <person name="Waite D.W."/>
            <person name="Rinke C."/>
            <person name="Skarshewski A."/>
            <person name="Chaumeil P.A."/>
            <person name="Hugenholtz P."/>
        </authorList>
    </citation>
    <scope>NUCLEOTIDE SEQUENCE [LARGE SCALE GENOMIC DNA]</scope>
    <source>
        <strain evidence="5">UBA10378</strain>
    </source>
</reference>
<feature type="chain" id="PRO_5017072729" evidence="4">
    <location>
        <begin position="19"/>
        <end position="366"/>
    </location>
</feature>
<keyword evidence="1 4" id="KW-0732">Signal</keyword>
<dbReference type="AlphaFoldDB" id="A0A356W975"/>
<dbReference type="InterPro" id="IPR038404">
    <property type="entry name" value="TRAP_DctP_sf"/>
</dbReference>
<evidence type="ECO:0000313" key="6">
    <source>
        <dbReference type="Proteomes" id="UP000263957"/>
    </source>
</evidence>
<feature type="binding site" evidence="2">
    <location>
        <position position="157"/>
    </location>
    <ligand>
        <name>substrate</name>
    </ligand>
</feature>
<evidence type="ECO:0000256" key="3">
    <source>
        <dbReference type="PIRSR" id="PIRSR039026-2"/>
    </source>
</evidence>
<dbReference type="NCBIfam" id="NF037995">
    <property type="entry name" value="TRAP_S1"/>
    <property type="match status" value="1"/>
</dbReference>
<evidence type="ECO:0000256" key="1">
    <source>
        <dbReference type="ARBA" id="ARBA00022729"/>
    </source>
</evidence>
<feature type="signal peptide" evidence="4">
    <location>
        <begin position="1"/>
        <end position="18"/>
    </location>
</feature>
<dbReference type="PIRSF" id="PIRSF039026">
    <property type="entry name" value="SiaP"/>
    <property type="match status" value="1"/>
</dbReference>
<accession>A0A356W975</accession>
<dbReference type="PANTHER" id="PTHR33376:SF5">
    <property type="entry name" value="EXTRACYTOPLASMIC SOLUTE RECEPTOR PROTEIN"/>
    <property type="match status" value="1"/>
</dbReference>
<feature type="binding site" evidence="3">
    <location>
        <position position="216"/>
    </location>
    <ligand>
        <name>Na(+)</name>
        <dbReference type="ChEBI" id="CHEBI:29101"/>
    </ligand>
</feature>
<evidence type="ECO:0000256" key="2">
    <source>
        <dbReference type="PIRSR" id="PIRSR039026-1"/>
    </source>
</evidence>
<dbReference type="InterPro" id="IPR026289">
    <property type="entry name" value="SBP_TakP-like"/>
</dbReference>
<organism evidence="5 6">
    <name type="scientific">Hyphomonas atlantica</name>
    <dbReference type="NCBI Taxonomy" id="1280948"/>
    <lineage>
        <taxon>Bacteria</taxon>
        <taxon>Pseudomonadati</taxon>
        <taxon>Pseudomonadota</taxon>
        <taxon>Alphaproteobacteria</taxon>
        <taxon>Hyphomonadales</taxon>
        <taxon>Hyphomonadaceae</taxon>
        <taxon>Hyphomonas</taxon>
    </lineage>
</organism>
<dbReference type="CDD" id="cd13604">
    <property type="entry name" value="PBP2_TRAP_ketoacid_lactate_like"/>
    <property type="match status" value="1"/>
</dbReference>
<sequence length="366" mass="39545">MKRRTFLSAAAASTAAVAASAFPKPALSQNRMNWRMVTTWPKNLPGLGTGAQDFADRVTKCSGGRLTVTLYASGEIVPAFESIDAVANGTVELGHGAPYYWKGKAPATQFLANFPFGLTAQEYNAWYYYGGGMQICDDIYRSQLGCKFLACGNTGAQHGGWSRKEIKSVDDYKGLKARIPGIPGEVLRKMGVTVVNLPGSEVASALASGAIDMVEWNNPYGEASMGFYRSAKYYLNPGWHEPATVLECFVNAKAWDGLPDDLKAIVEQCAAATNLTMLSEFQARSGPVLQSFLNDHGVIMNELSDDILTTIGNVCGEVISDLIQADKTSAKAFASMAKFRKNQMVYTATSDADFVRARALPFKFPG</sequence>